<dbReference type="OrthoDB" id="2687259at2759"/>
<dbReference type="Pfam" id="PF18759">
    <property type="entry name" value="Plavaka"/>
    <property type="match status" value="1"/>
</dbReference>
<keyword evidence="4" id="KW-1185">Reference proteome</keyword>
<feature type="compositionally biased region" description="Basic and acidic residues" evidence="2">
    <location>
        <begin position="575"/>
        <end position="587"/>
    </location>
</feature>
<dbReference type="PANTHER" id="PTHR13037">
    <property type="entry name" value="FORMIN"/>
    <property type="match status" value="1"/>
</dbReference>
<evidence type="ECO:0000256" key="2">
    <source>
        <dbReference type="SAM" id="MobiDB-lite"/>
    </source>
</evidence>
<feature type="region of interest" description="Disordered" evidence="2">
    <location>
        <begin position="1182"/>
        <end position="1225"/>
    </location>
</feature>
<feature type="compositionally biased region" description="Low complexity" evidence="2">
    <location>
        <begin position="367"/>
        <end position="376"/>
    </location>
</feature>
<dbReference type="PANTHER" id="PTHR13037:SF24">
    <property type="entry name" value="POLYCOMB PROTEIN PCL-RELATED"/>
    <property type="match status" value="1"/>
</dbReference>
<evidence type="ECO:0000313" key="3">
    <source>
        <dbReference type="EMBL" id="PIL35075.1"/>
    </source>
</evidence>
<accession>A0A2G8SMT0</accession>
<feature type="compositionally biased region" description="Low complexity" evidence="2">
    <location>
        <begin position="1243"/>
        <end position="1255"/>
    </location>
</feature>
<dbReference type="Proteomes" id="UP000230002">
    <property type="component" value="Unassembled WGS sequence"/>
</dbReference>
<sequence length="1329" mass="149050">MYSCAFTGCSYTTTSKIAFGRHRKSCSHAVTSISQALGKRKAKHTEPVLSKRHRPESTLTSPHVAPPPLRPRSPSPPPPPSPPGLSTRGGRRVRLPKTYNDFLPSSKGALPSQYDRMKPRPVAVDVPPPLPPTNATSAPPPPEKVYRTAADAFGIFREYARRPQRDPETNLSLEAVCDAPGLEKPAEQDAPKYASIAWITRSVAITVHPTSTTPDYGPFENASQFRLMDYFYGRSDSKSLDALDDLIAVIRSPGFSPEDLKGFSAKKAEHALDIWVSPSGVFSQEDGWREGSVEVPLPKTGAKYKSEDDAPKFPIPGIIYRRLLPLIKGAVQDTASRFSRFYHWLPHRKFWIPPQPTQSEPQNADGPSSSSASTAPRTPPSPIRVYTDCYNSDAMLKADAEIRAKARVPGDAPSVEYVALPLLFWSDATQLANFGSASLWPIYMYFGNISKYVRGRPTEFAAHHLAYIPSLPDAIKDAYTTRYGRTPSKDILKFCKRDLFQQIWLLLLDDDFMHTYEHGVLLMCGDGVLRRIFPRVFTYSADYPEKVLVAALRPLARCPCPRCLTPKGKVSEAGSKADMRRRTQGRKDNEALQKNIQTARKHLFKGYAITGARVDNWLKEESLIPVQASPDLMHEFELGVWKGIFTHLMRMLAAKGADVVEEFNSRMRRMPTFGRDRIRRFWHDVASRKRLAARDYEAFLITMMPAFEGLLDLPDDQTVADLLFELANWHALAKLRLHTTVTLDIFRAATGHMYDAIRRFAAKACPNYDTHELPSEAAARVRRAKASNPNVQPSTGRKPIAFNVHHTYKFHSLGDYADYIERSGPTDNYNTQVGELEHRHVKRFYTRTNKIQYEMQIARKERKRSLLAAIREADPFQPLSQRKQERNVAKVAAAEVRSREPRAECQETSRAPSPSPPSDHHAISKFAHETVDLHTWLDDHEDDPAIKGFMPLLFEHLTRRLLGREAEPEDGFSPPQLDGVHILNDRLYRHRTIRINHTSYDMRRDQDTINPRTHADIMLLSSESDGHPFWYARVLEIFHANVRYVGPGATYANQKWQRVDFVWVRWFEIDTSYRAGFQHRRQHRLQFIDATDVDNTPFGFVDPDDIIQSAYLIPGFDHGSTTDLLGPSKLARRLADDDGDDDDYCYFYACMFAGRDIFMRHLGGGVGHAGIGIDVETSKQHAIRASRRGGRKKLAGARLANAGQSASNSGKEMSPESEPATESGGEAIEDVARLDKECDETDTTTNANQADTQDTGTGSEGREDSGESDVELDAGDGAEEDRESEGEEQDAEWDGCEEGVASDAPDVGYGSDNDVFVDDVYAAEGFAPL</sequence>
<feature type="region of interest" description="Disordered" evidence="2">
    <location>
        <begin position="893"/>
        <end position="922"/>
    </location>
</feature>
<feature type="compositionally biased region" description="Basic residues" evidence="2">
    <location>
        <begin position="1182"/>
        <end position="1195"/>
    </location>
</feature>
<feature type="compositionally biased region" description="Pro residues" evidence="2">
    <location>
        <begin position="126"/>
        <end position="143"/>
    </location>
</feature>
<evidence type="ECO:0000313" key="4">
    <source>
        <dbReference type="Proteomes" id="UP000230002"/>
    </source>
</evidence>
<protein>
    <submittedName>
        <fullName evidence="3">Uncharacterized protein</fullName>
    </submittedName>
</protein>
<feature type="region of interest" description="Disordered" evidence="2">
    <location>
        <begin position="568"/>
        <end position="587"/>
    </location>
</feature>
<feature type="compositionally biased region" description="Polar residues" evidence="2">
    <location>
        <begin position="1202"/>
        <end position="1211"/>
    </location>
</feature>
<feature type="region of interest" description="Disordered" evidence="2">
    <location>
        <begin position="354"/>
        <end position="382"/>
    </location>
</feature>
<feature type="compositionally biased region" description="Basic and acidic residues" evidence="2">
    <location>
        <begin position="896"/>
        <end position="907"/>
    </location>
</feature>
<feature type="compositionally biased region" description="Pro residues" evidence="2">
    <location>
        <begin position="64"/>
        <end position="83"/>
    </location>
</feature>
<reference evidence="3 4" key="1">
    <citation type="journal article" date="2015" name="Sci. Rep.">
        <title>Chromosome-level genome map provides insights into diverse defense mechanisms in the medicinal fungus Ganoderma sinense.</title>
        <authorList>
            <person name="Zhu Y."/>
            <person name="Xu J."/>
            <person name="Sun C."/>
            <person name="Zhou S."/>
            <person name="Xu H."/>
            <person name="Nelson D.R."/>
            <person name="Qian J."/>
            <person name="Song J."/>
            <person name="Luo H."/>
            <person name="Xiang L."/>
            <person name="Li Y."/>
            <person name="Xu Z."/>
            <person name="Ji A."/>
            <person name="Wang L."/>
            <person name="Lu S."/>
            <person name="Hayward A."/>
            <person name="Sun W."/>
            <person name="Li X."/>
            <person name="Schwartz D.C."/>
            <person name="Wang Y."/>
            <person name="Chen S."/>
        </authorList>
    </citation>
    <scope>NUCLEOTIDE SEQUENCE [LARGE SCALE GENOMIC DNA]</scope>
    <source>
        <strain evidence="3 4">ZZ0214-1</strain>
    </source>
</reference>
<feature type="region of interest" description="Disordered" evidence="2">
    <location>
        <begin position="34"/>
        <end position="144"/>
    </location>
</feature>
<feature type="compositionally biased region" description="Acidic residues" evidence="2">
    <location>
        <begin position="1266"/>
        <end position="1297"/>
    </location>
</feature>
<feature type="region of interest" description="Disordered" evidence="2">
    <location>
        <begin position="1239"/>
        <end position="1312"/>
    </location>
</feature>
<gene>
    <name evidence="3" type="ORF">GSI_02863</name>
</gene>
<dbReference type="STRING" id="1077348.A0A2G8SMT0"/>
<comment type="caution">
    <text evidence="3">The sequence shown here is derived from an EMBL/GenBank/DDBJ whole genome shotgun (WGS) entry which is preliminary data.</text>
</comment>
<keyword evidence="1" id="KW-0945">Host-virus interaction</keyword>
<dbReference type="InterPro" id="IPR041078">
    <property type="entry name" value="Plavaka"/>
</dbReference>
<organism evidence="3 4">
    <name type="scientific">Ganoderma sinense ZZ0214-1</name>
    <dbReference type="NCBI Taxonomy" id="1077348"/>
    <lineage>
        <taxon>Eukaryota</taxon>
        <taxon>Fungi</taxon>
        <taxon>Dikarya</taxon>
        <taxon>Basidiomycota</taxon>
        <taxon>Agaricomycotina</taxon>
        <taxon>Agaricomycetes</taxon>
        <taxon>Polyporales</taxon>
        <taxon>Polyporaceae</taxon>
        <taxon>Ganoderma</taxon>
    </lineage>
</organism>
<proteinExistence type="predicted"/>
<dbReference type="EMBL" id="AYKW01000004">
    <property type="protein sequence ID" value="PIL35075.1"/>
    <property type="molecule type" value="Genomic_DNA"/>
</dbReference>
<evidence type="ECO:0000256" key="1">
    <source>
        <dbReference type="ARBA" id="ARBA00022581"/>
    </source>
</evidence>
<feature type="compositionally biased region" description="Polar residues" evidence="2">
    <location>
        <begin position="357"/>
        <end position="366"/>
    </location>
</feature>
<name>A0A2G8SMT0_9APHY</name>